<gene>
    <name evidence="2" type="ORF">JF888_04585</name>
</gene>
<comment type="caution">
    <text evidence="2">The sequence shown here is derived from an EMBL/GenBank/DDBJ whole genome shotgun (WGS) entry which is preliminary data.</text>
</comment>
<sequence>MAEEAKLSAHPATRVTRGHGLLEGFLARQRMRRADRLISPAHRRGRILDIGCGTYPLFLSLAKFGDRVGLDRVSAEVQAEWAAHGVRLLDHDVEQDARLPYANESYEVVTMLAVFEHLSDDTLLKVLREVHRLLKPGGQYIMTTPARRTFHLLNWMARVGLLSSDEIAEHHRTYGHQEIREILVQAGFPTDCIRLGYFELGLNNWAVATKPASLTPA</sequence>
<dbReference type="EMBL" id="JAEKNQ010000019">
    <property type="protein sequence ID" value="MBJ7602458.1"/>
    <property type="molecule type" value="Genomic_DNA"/>
</dbReference>
<evidence type="ECO:0000313" key="3">
    <source>
        <dbReference type="Proteomes" id="UP000620075"/>
    </source>
</evidence>
<organism evidence="2 3">
    <name type="scientific">Candidatus Dormiibacter inghamiae</name>
    <dbReference type="NCBI Taxonomy" id="3127013"/>
    <lineage>
        <taxon>Bacteria</taxon>
        <taxon>Bacillati</taxon>
        <taxon>Candidatus Dormiibacterota</taxon>
        <taxon>Candidatus Dormibacteria</taxon>
        <taxon>Candidatus Dormibacterales</taxon>
        <taxon>Candidatus Dormibacteraceae</taxon>
        <taxon>Candidatus Dormiibacter</taxon>
    </lineage>
</organism>
<dbReference type="GO" id="GO:0032259">
    <property type="term" value="P:methylation"/>
    <property type="evidence" value="ECO:0007669"/>
    <property type="project" value="UniProtKB-KW"/>
</dbReference>
<dbReference type="Gene3D" id="3.40.50.150">
    <property type="entry name" value="Vaccinia Virus protein VP39"/>
    <property type="match status" value="1"/>
</dbReference>
<keyword evidence="1" id="KW-0808">Transferase</keyword>
<dbReference type="AlphaFoldDB" id="A0A934KGI4"/>
<dbReference type="InterPro" id="IPR029063">
    <property type="entry name" value="SAM-dependent_MTases_sf"/>
</dbReference>
<dbReference type="PANTHER" id="PTHR43861:SF3">
    <property type="entry name" value="PUTATIVE (AFU_ORTHOLOGUE AFUA_2G14390)-RELATED"/>
    <property type="match status" value="1"/>
</dbReference>
<evidence type="ECO:0000256" key="1">
    <source>
        <dbReference type="ARBA" id="ARBA00022679"/>
    </source>
</evidence>
<keyword evidence="2" id="KW-0489">Methyltransferase</keyword>
<reference evidence="2 3" key="1">
    <citation type="submission" date="2020-10" db="EMBL/GenBank/DDBJ databases">
        <title>Ca. Dormibacterota MAGs.</title>
        <authorList>
            <person name="Montgomery K."/>
        </authorList>
    </citation>
    <scope>NUCLEOTIDE SEQUENCE [LARGE SCALE GENOMIC DNA]</scope>
    <source>
        <strain evidence="2">SC8811_S16_3</strain>
    </source>
</reference>
<evidence type="ECO:0000313" key="2">
    <source>
        <dbReference type="EMBL" id="MBJ7602458.1"/>
    </source>
</evidence>
<dbReference type="Pfam" id="PF13489">
    <property type="entry name" value="Methyltransf_23"/>
    <property type="match status" value="1"/>
</dbReference>
<accession>A0A934KGI4</accession>
<dbReference type="SUPFAM" id="SSF53335">
    <property type="entry name" value="S-adenosyl-L-methionine-dependent methyltransferases"/>
    <property type="match status" value="1"/>
</dbReference>
<proteinExistence type="predicted"/>
<dbReference type="RefSeq" id="WP_338176977.1">
    <property type="nucleotide sequence ID" value="NZ_JAEKNQ010000019.1"/>
</dbReference>
<dbReference type="CDD" id="cd02440">
    <property type="entry name" value="AdoMet_MTases"/>
    <property type="match status" value="1"/>
</dbReference>
<dbReference type="PANTHER" id="PTHR43861">
    <property type="entry name" value="TRANS-ACONITATE 2-METHYLTRANSFERASE-RELATED"/>
    <property type="match status" value="1"/>
</dbReference>
<name>A0A934KGI4_9BACT</name>
<protein>
    <submittedName>
        <fullName evidence="2">Class I SAM-dependent methyltransferase</fullName>
    </submittedName>
</protein>
<dbReference type="Proteomes" id="UP000620075">
    <property type="component" value="Unassembled WGS sequence"/>
</dbReference>
<dbReference type="GO" id="GO:0008168">
    <property type="term" value="F:methyltransferase activity"/>
    <property type="evidence" value="ECO:0007669"/>
    <property type="project" value="UniProtKB-KW"/>
</dbReference>